<dbReference type="SUPFAM" id="SSF159234">
    <property type="entry name" value="FomD-like"/>
    <property type="match status" value="1"/>
</dbReference>
<keyword evidence="9" id="KW-1185">Reference proteome</keyword>
<evidence type="ECO:0000256" key="4">
    <source>
        <dbReference type="ARBA" id="ARBA00022801"/>
    </source>
</evidence>
<dbReference type="PIRSF" id="PIRSF018644">
    <property type="entry name" value="RNA-binding_FAU-1"/>
    <property type="match status" value="1"/>
</dbReference>
<dbReference type="Gene3D" id="2.40.380.10">
    <property type="entry name" value="FomD-like"/>
    <property type="match status" value="1"/>
</dbReference>
<comment type="similarity">
    <text evidence="6">Belongs to the FAU-1 family.</text>
</comment>
<dbReference type="PANTHER" id="PTHR39159:SF1">
    <property type="entry name" value="UPF0374 PROTEIN YGAC"/>
    <property type="match status" value="1"/>
</dbReference>
<comment type="function">
    <text evidence="6">Probable RNase involved in rRNA stability through maturation and/or degradation of precursor rRNAs. Binds to RNA in loop regions with AU-rich sequences.</text>
</comment>
<evidence type="ECO:0000259" key="7">
    <source>
        <dbReference type="Pfam" id="PF04167"/>
    </source>
</evidence>
<dbReference type="InterPro" id="IPR035930">
    <property type="entry name" value="FomD-like_sf"/>
</dbReference>
<dbReference type="InterPro" id="IPR050212">
    <property type="entry name" value="Ntdp-like"/>
</dbReference>
<evidence type="ECO:0000256" key="3">
    <source>
        <dbReference type="ARBA" id="ARBA00022759"/>
    </source>
</evidence>
<evidence type="ECO:0000256" key="2">
    <source>
        <dbReference type="ARBA" id="ARBA00022722"/>
    </source>
</evidence>
<evidence type="ECO:0000256" key="6">
    <source>
        <dbReference type="HAMAP-Rule" id="MF_01910"/>
    </source>
</evidence>
<organism evidence="8 9">
    <name type="scientific">Pyrodictium abyssi</name>
    <dbReference type="NCBI Taxonomy" id="54256"/>
    <lineage>
        <taxon>Archaea</taxon>
        <taxon>Thermoproteota</taxon>
        <taxon>Thermoprotei</taxon>
        <taxon>Desulfurococcales</taxon>
        <taxon>Pyrodictiaceae</taxon>
        <taxon>Pyrodictium</taxon>
    </lineage>
</organism>
<keyword evidence="4 6" id="KW-0378">Hydrolase</keyword>
<dbReference type="Pfam" id="PF04167">
    <property type="entry name" value="DUF402"/>
    <property type="match status" value="1"/>
</dbReference>
<proteinExistence type="inferred from homology"/>
<dbReference type="EC" id="3.1.26.-" evidence="6"/>
<evidence type="ECO:0000256" key="1">
    <source>
        <dbReference type="ARBA" id="ARBA00022552"/>
    </source>
</evidence>
<dbReference type="HAMAP" id="MF_01910">
    <property type="entry name" value="RNA_binding_AU_1"/>
    <property type="match status" value="1"/>
</dbReference>
<name>A0ABM8ISZ5_9CREN</name>
<evidence type="ECO:0000313" key="8">
    <source>
        <dbReference type="EMBL" id="BES80683.1"/>
    </source>
</evidence>
<dbReference type="Proteomes" id="UP001341135">
    <property type="component" value="Chromosome"/>
</dbReference>
<gene>
    <name evidence="6" type="primary">fau-1</name>
    <name evidence="8" type="ORF">PABY_02500</name>
</gene>
<evidence type="ECO:0000256" key="5">
    <source>
        <dbReference type="ARBA" id="ARBA00022884"/>
    </source>
</evidence>
<keyword evidence="2 6" id="KW-0540">Nuclease</keyword>
<sequence length="487" mass="53996">MPCFFRHGYPGMNTATQTGGVVRVRIRGIYATALTRLIIDAGFQVVQPSRVIADRFNLPQLTLPADVTIKNSDSDPSELLIVGYEWAVDKVLEKLREPLPYSFYWRSSLPLHATVKARIRGLSGDVCIAEVSGVEAELLVGREECEPGREVVASVVRPGVKPGERPRLAPGARVIGDYAILMESVRPRATVSEHVRNPEKRAELVVLASEYTERGLSVHWRSSSQHADPQVLTQHLRELYNALLEVRERAEKSEPGVYSVGEAVVLVRLSSVDKATLDRIRDTVVPTIELHHSVKSLAPGFSAVVDYAEKLKARGVDSGLLSEALLEMIGESLVSSRSVKLVHVKPDGTVVELGRGEVKNAYMDRGRLIVVVERRVRSRGVYDGLGVEKEPGDRIVTEIDTSSWLIKHTYYSRSGEVKGVYINVNTPPEVSEDSIVYLDLEVDVVRRPGEKPRIIDEEELRKALEAGIITEKLYQEAMEKARKALGS</sequence>
<evidence type="ECO:0000313" key="9">
    <source>
        <dbReference type="Proteomes" id="UP001341135"/>
    </source>
</evidence>
<reference evidence="8 9" key="1">
    <citation type="submission" date="2023-09" db="EMBL/GenBank/DDBJ databases">
        <title>Pyrofollis japonicus gen. nov. sp. nov., a novel member of the family Pyrodictiaceae isolated from the Iheya North hydrothermal field.</title>
        <authorList>
            <person name="Miyazaki U."/>
            <person name="Sanari M."/>
            <person name="Tame A."/>
            <person name="Kitajima M."/>
            <person name="Okamoto A."/>
            <person name="Sawayama S."/>
            <person name="Miyazaki J."/>
            <person name="Takai K."/>
            <person name="Nakagawa S."/>
        </authorList>
    </citation>
    <scope>NUCLEOTIDE SEQUENCE [LARGE SCALE GENOMIC DNA]</scope>
    <source>
        <strain evidence="8 9">AV2</strain>
    </source>
</reference>
<dbReference type="PANTHER" id="PTHR39159">
    <property type="match status" value="1"/>
</dbReference>
<protein>
    <recommendedName>
        <fullName evidence="6">Probable ribonuclease FAU-1</fullName>
        <ecNumber evidence="6">3.1.26.-</ecNumber>
    </recommendedName>
    <alternativeName>
        <fullName evidence="6">RNA-binding protein FAU-1</fullName>
    </alternativeName>
</protein>
<dbReference type="InterPro" id="IPR016730">
    <property type="entry name" value="RNA-bd_FAU-1"/>
</dbReference>
<accession>A0ABM8ISZ5</accession>
<keyword evidence="1 6" id="KW-0698">rRNA processing</keyword>
<keyword evidence="3 6" id="KW-0255">Endonuclease</keyword>
<feature type="domain" description="DUF402" evidence="7">
    <location>
        <begin position="347"/>
        <end position="485"/>
    </location>
</feature>
<dbReference type="InterPro" id="IPR007295">
    <property type="entry name" value="DUF402"/>
</dbReference>
<dbReference type="EMBL" id="AP028907">
    <property type="protein sequence ID" value="BES80683.1"/>
    <property type="molecule type" value="Genomic_DNA"/>
</dbReference>
<keyword evidence="5 6" id="KW-0694">RNA-binding</keyword>